<feature type="domain" description="GFO/IDH/MocA-like oxidoreductase" evidence="2">
    <location>
        <begin position="131"/>
        <end position="248"/>
    </location>
</feature>
<dbReference type="RefSeq" id="WP_041900365.1">
    <property type="nucleotide sequence ID" value="NZ_CP010086.2"/>
</dbReference>
<dbReference type="OrthoDB" id="9783105at2"/>
<gene>
    <name evidence="3" type="ORF">LF65_05390</name>
</gene>
<dbReference type="InterPro" id="IPR055170">
    <property type="entry name" value="GFO_IDH_MocA-like_dom"/>
</dbReference>
<dbReference type="InterPro" id="IPR036291">
    <property type="entry name" value="NAD(P)-bd_dom_sf"/>
</dbReference>
<reference evidence="4" key="1">
    <citation type="submission" date="2014-12" db="EMBL/GenBank/DDBJ databases">
        <title>Genome sequence of Clostridium beijerinckii strain 59B.</title>
        <authorList>
            <person name="Little G.T."/>
            <person name="Minton N.P."/>
        </authorList>
    </citation>
    <scope>NUCLEOTIDE SEQUENCE [LARGE SCALE GENOMIC DNA]</scope>
    <source>
        <strain evidence="4">59B</strain>
    </source>
</reference>
<evidence type="ECO:0000313" key="3">
    <source>
        <dbReference type="EMBL" id="AJH01911.1"/>
    </source>
</evidence>
<dbReference type="InterPro" id="IPR051317">
    <property type="entry name" value="Gfo/Idh/MocA_oxidoreduct"/>
</dbReference>
<evidence type="ECO:0000313" key="4">
    <source>
        <dbReference type="Proteomes" id="UP000031866"/>
    </source>
</evidence>
<dbReference type="STRING" id="1520.LF65_05390"/>
<dbReference type="Gene3D" id="3.30.360.10">
    <property type="entry name" value="Dihydrodipicolinate Reductase, domain 2"/>
    <property type="match status" value="1"/>
</dbReference>
<evidence type="ECO:0000259" key="1">
    <source>
        <dbReference type="Pfam" id="PF01408"/>
    </source>
</evidence>
<dbReference type="AlphaFoldDB" id="A0A0B5QM09"/>
<dbReference type="SUPFAM" id="SSF51735">
    <property type="entry name" value="NAD(P)-binding Rossmann-fold domains"/>
    <property type="match status" value="1"/>
</dbReference>
<feature type="domain" description="Gfo/Idh/MocA-like oxidoreductase N-terminal" evidence="1">
    <location>
        <begin position="6"/>
        <end position="121"/>
    </location>
</feature>
<evidence type="ECO:0000259" key="2">
    <source>
        <dbReference type="Pfam" id="PF22725"/>
    </source>
</evidence>
<dbReference type="Pfam" id="PF01408">
    <property type="entry name" value="GFO_IDH_MocA"/>
    <property type="match status" value="1"/>
</dbReference>
<dbReference type="InterPro" id="IPR000683">
    <property type="entry name" value="Gfo/Idh/MocA-like_OxRdtase_N"/>
</dbReference>
<organism evidence="3 4">
    <name type="scientific">Clostridium beijerinckii</name>
    <name type="common">Clostridium MP</name>
    <dbReference type="NCBI Taxonomy" id="1520"/>
    <lineage>
        <taxon>Bacteria</taxon>
        <taxon>Bacillati</taxon>
        <taxon>Bacillota</taxon>
        <taxon>Clostridia</taxon>
        <taxon>Eubacteriales</taxon>
        <taxon>Clostridiaceae</taxon>
        <taxon>Clostridium</taxon>
    </lineage>
</organism>
<dbReference type="Gene3D" id="3.40.50.720">
    <property type="entry name" value="NAD(P)-binding Rossmann-like Domain"/>
    <property type="match status" value="1"/>
</dbReference>
<dbReference type="PANTHER" id="PTHR43708:SF8">
    <property type="entry name" value="OXIDOREDUCTASE"/>
    <property type="match status" value="1"/>
</dbReference>
<dbReference type="Pfam" id="PF22725">
    <property type="entry name" value="GFO_IDH_MocA_C3"/>
    <property type="match status" value="1"/>
</dbReference>
<proteinExistence type="predicted"/>
<dbReference type="PANTHER" id="PTHR43708">
    <property type="entry name" value="CONSERVED EXPRESSED OXIDOREDUCTASE (EUROFUNG)"/>
    <property type="match status" value="1"/>
</dbReference>
<dbReference type="KEGG" id="cbei:LF65_05390"/>
<dbReference type="SUPFAM" id="SSF55347">
    <property type="entry name" value="Glyceraldehyde-3-phosphate dehydrogenase-like, C-terminal domain"/>
    <property type="match status" value="1"/>
</dbReference>
<dbReference type="Proteomes" id="UP000031866">
    <property type="component" value="Chromosome"/>
</dbReference>
<protein>
    <submittedName>
        <fullName evidence="3">Dehydrogenase</fullName>
    </submittedName>
</protein>
<sequence length="349" mass="39659">MCNEMFNLAIVGLGGMGNWHRELIEGIDNLTVCGTYDIKEDRQAFAREHGINPYNSFKELLEDEKVDIVLCATPNDVHKEIVITSLKAGKNVICEKPVAMSSLEFKEMVDIAEEMDKVLVVHQNRRWDEDFLTVKKIYDEAILGNVFRIESRVHGSRGIPGDWRQEEEHGGGMLLDWGVHIIDQACIMINERIKSVYARFTHVTNELVDDGFTAELEFESGLIYVVEVGTSNFINLPRWYVLGQNGTAVIEDWNLRGKVVRITDSRKNDAIPIRTAAGLTKTMAPRTEETIKEEALKIVNSDIKDFYRNVMGAIRGEEEILVKNTEVMRVIKLMESISESVIKKKVVEL</sequence>
<accession>A0A0B5QM09</accession>
<dbReference type="GO" id="GO:0000166">
    <property type="term" value="F:nucleotide binding"/>
    <property type="evidence" value="ECO:0007669"/>
    <property type="project" value="InterPro"/>
</dbReference>
<dbReference type="EMBL" id="CP010086">
    <property type="protein sequence ID" value="AJH01911.1"/>
    <property type="molecule type" value="Genomic_DNA"/>
</dbReference>
<name>A0A0B5QM09_CLOBE</name>